<keyword evidence="1" id="KW-0614">Plasmid</keyword>
<protein>
    <submittedName>
        <fullName evidence="1">Uncharacterized protein</fullName>
    </submittedName>
</protein>
<dbReference type="AlphaFoldDB" id="A0A8B0ST06"/>
<reference evidence="1" key="1">
    <citation type="submission" date="2020-01" db="EMBL/GenBank/DDBJ databases">
        <authorList>
            <person name="Qin S."/>
        </authorList>
    </citation>
    <scope>NUCLEOTIDE SEQUENCE</scope>
    <source>
        <strain evidence="1">CVir17-16-YZ6g</strain>
        <plasmid evidence="1">p17-15-vir-like</plasmid>
    </source>
</reference>
<dbReference type="EMBL" id="MN956836">
    <property type="protein sequence ID" value="QTX14129.1"/>
    <property type="molecule type" value="Genomic_DNA"/>
</dbReference>
<sequence>MDKFQLMIFHYKRQKNSISASFSTPSPFFAYIEVIPSFVSGNIDRFRCFQKPGGYNKPVLQRQYCLEGYQNGSGDKEG</sequence>
<geneLocation type="plasmid" evidence="1">
    <name>p17-15-vir-like</name>
</geneLocation>
<name>A0A8B0ST06_KLEPN</name>
<organism evidence="1">
    <name type="scientific">Klebsiella pneumoniae</name>
    <dbReference type="NCBI Taxonomy" id="573"/>
    <lineage>
        <taxon>Bacteria</taxon>
        <taxon>Pseudomonadati</taxon>
        <taxon>Pseudomonadota</taxon>
        <taxon>Gammaproteobacteria</taxon>
        <taxon>Enterobacterales</taxon>
        <taxon>Enterobacteriaceae</taxon>
        <taxon>Klebsiella/Raoultella group</taxon>
        <taxon>Klebsiella</taxon>
        <taxon>Klebsiella pneumoniae complex</taxon>
    </lineage>
</organism>
<proteinExistence type="predicted"/>
<accession>A0A8B0ST06</accession>
<evidence type="ECO:0000313" key="1">
    <source>
        <dbReference type="EMBL" id="QTX14129.1"/>
    </source>
</evidence>